<keyword evidence="2 5" id="KW-0689">Ribosomal protein</keyword>
<dbReference type="EMBL" id="AVQI01000022">
    <property type="protein sequence ID" value="ERK04381.1"/>
    <property type="molecule type" value="Genomic_DNA"/>
</dbReference>
<comment type="caution">
    <text evidence="9">The sequence shown here is derived from an EMBL/GenBank/DDBJ whole genome shotgun (WGS) entry which is preliminary data.</text>
</comment>
<dbReference type="InterPro" id="IPR012340">
    <property type="entry name" value="NA-bd_OB-fold"/>
</dbReference>
<evidence type="ECO:0000313" key="9">
    <source>
        <dbReference type="EMBL" id="ERF59808.1"/>
    </source>
</evidence>
<keyword evidence="5" id="KW-0694">RNA-binding</keyword>
<dbReference type="InterPro" id="IPR022666">
    <property type="entry name" value="Ribosomal_uL2_RNA-bd_dom"/>
</dbReference>
<dbReference type="InterPro" id="IPR002171">
    <property type="entry name" value="Ribosomal_uL2"/>
</dbReference>
<dbReference type="Gene3D" id="4.10.950.10">
    <property type="entry name" value="Ribosomal protein L2, domain 3"/>
    <property type="match status" value="1"/>
</dbReference>
<feature type="domain" description="Large ribosomal subunit protein uL2 C-terminal" evidence="7">
    <location>
        <begin position="124"/>
        <end position="251"/>
    </location>
</feature>
<dbReference type="GO" id="GO:0002181">
    <property type="term" value="P:cytoplasmic translation"/>
    <property type="evidence" value="ECO:0007669"/>
    <property type="project" value="TreeGrafter"/>
</dbReference>
<dbReference type="PIRSF" id="PIRSF002158">
    <property type="entry name" value="Ribosomal_L2"/>
    <property type="match status" value="1"/>
</dbReference>
<dbReference type="NCBIfam" id="TIGR01171">
    <property type="entry name" value="rplB_bact"/>
    <property type="match status" value="1"/>
</dbReference>
<evidence type="ECO:0000256" key="4">
    <source>
        <dbReference type="ARBA" id="ARBA00035242"/>
    </source>
</evidence>
<evidence type="ECO:0000313" key="11">
    <source>
        <dbReference type="Proteomes" id="UP000016412"/>
    </source>
</evidence>
<evidence type="ECO:0000259" key="8">
    <source>
        <dbReference type="SMART" id="SM01383"/>
    </source>
</evidence>
<name>U2LJC9_TRESO</name>
<keyword evidence="12" id="KW-1185">Reference proteome</keyword>
<comment type="function">
    <text evidence="5">One of the primary rRNA binding proteins. Required for association of the 30S and 50S subunits to form the 70S ribosome, for tRNA binding and peptide bond formation. It has been suggested to have peptidyltransferase activity; this is somewhat controversial. Makes several contacts with the 16S rRNA in the 70S ribosome.</text>
</comment>
<evidence type="ECO:0000256" key="1">
    <source>
        <dbReference type="ARBA" id="ARBA00005636"/>
    </source>
</evidence>
<dbReference type="Pfam" id="PF00181">
    <property type="entry name" value="Ribosomal_L2_N"/>
    <property type="match status" value="1"/>
</dbReference>
<dbReference type="PATRIC" id="fig|1125725.3.peg.2278"/>
<dbReference type="AlphaFoldDB" id="U2LJC9"/>
<keyword evidence="3 5" id="KW-0687">Ribonucleoprotein</keyword>
<feature type="region of interest" description="Disordered" evidence="6">
    <location>
        <begin position="35"/>
        <end position="60"/>
    </location>
</feature>
<sequence length="274" mass="29702">MALKIFKPITPGTRGRVDLVRDHLTAKKPEKTLTSGMVSHAGRGGGGRISVRHQGGGHKRKYRDIDFKRNKHGIPGTVKTIEYDPNRSANIALVYYADGDKRYIIAPKGLQVGQKIMAGETAAPTVGNALPLGLIPVGFTVHNIELQLGRGGQLARSAGTSAMIAGNEGEYVIIRLPSSELRRINGKCYATIGVVGNEDHMNVRLGKAGRRRWMGVRPTVRGMAMNPVDHPLGGGEGAGKGRNPVTPWGQPCKGYKTRNKRKTSSKFIISRRKK</sequence>
<dbReference type="GO" id="GO:0003735">
    <property type="term" value="F:structural constituent of ribosome"/>
    <property type="evidence" value="ECO:0007669"/>
    <property type="project" value="InterPro"/>
</dbReference>
<dbReference type="STRING" id="1125725.HMPREF1325_0957"/>
<comment type="subunit">
    <text evidence="5">Part of the 50S ribosomal subunit. Forms a bridge to the 30S subunit in the 70S ribosome.</text>
</comment>
<evidence type="ECO:0000256" key="2">
    <source>
        <dbReference type="ARBA" id="ARBA00022980"/>
    </source>
</evidence>
<dbReference type="InterPro" id="IPR008991">
    <property type="entry name" value="Translation_prot_SH3-like_sf"/>
</dbReference>
<dbReference type="FunFam" id="2.40.50.140:FF:000003">
    <property type="entry name" value="50S ribosomal protein L2"/>
    <property type="match status" value="1"/>
</dbReference>
<reference evidence="11 12" key="1">
    <citation type="submission" date="2013-08" db="EMBL/GenBank/DDBJ databases">
        <authorList>
            <person name="Durkin A.S."/>
            <person name="Haft D.R."/>
            <person name="McCorrison J."/>
            <person name="Torralba M."/>
            <person name="Gillis M."/>
            <person name="Haft D.H."/>
            <person name="Methe B."/>
            <person name="Sutton G."/>
            <person name="Nelson K.E."/>
        </authorList>
    </citation>
    <scope>NUCLEOTIDE SEQUENCE [LARGE SCALE GENOMIC DNA]</scope>
    <source>
        <strain evidence="10 12">ATCC 35536</strain>
        <strain evidence="9 11">VPI DR56BR1116</strain>
    </source>
</reference>
<dbReference type="GO" id="GO:0015934">
    <property type="term" value="C:large ribosomal subunit"/>
    <property type="evidence" value="ECO:0007669"/>
    <property type="project" value="InterPro"/>
</dbReference>
<dbReference type="FunFam" id="4.10.950.10:FF:000001">
    <property type="entry name" value="50S ribosomal protein L2"/>
    <property type="match status" value="1"/>
</dbReference>
<dbReference type="eggNOG" id="COG0090">
    <property type="taxonomic scope" value="Bacteria"/>
</dbReference>
<evidence type="ECO:0000256" key="6">
    <source>
        <dbReference type="SAM" id="MobiDB-lite"/>
    </source>
</evidence>
<evidence type="ECO:0000256" key="3">
    <source>
        <dbReference type="ARBA" id="ARBA00023274"/>
    </source>
</evidence>
<dbReference type="Proteomes" id="UP000016412">
    <property type="component" value="Unassembled WGS sequence"/>
</dbReference>
<dbReference type="Gene3D" id="2.30.30.30">
    <property type="match status" value="1"/>
</dbReference>
<dbReference type="SUPFAM" id="SSF50104">
    <property type="entry name" value="Translation proteins SH3-like domain"/>
    <property type="match status" value="1"/>
</dbReference>
<dbReference type="PANTHER" id="PTHR13691">
    <property type="entry name" value="RIBOSOMAL PROTEIN L2"/>
    <property type="match status" value="1"/>
</dbReference>
<feature type="region of interest" description="Disordered" evidence="6">
    <location>
        <begin position="222"/>
        <end position="274"/>
    </location>
</feature>
<dbReference type="Pfam" id="PF03947">
    <property type="entry name" value="Ribosomal_L2_C"/>
    <property type="match status" value="1"/>
</dbReference>
<dbReference type="OrthoDB" id="9778722at2"/>
<accession>U2LJC9</accession>
<dbReference type="Proteomes" id="UP000016646">
    <property type="component" value="Unassembled WGS sequence"/>
</dbReference>
<dbReference type="EMBL" id="AUZJ01000058">
    <property type="protein sequence ID" value="ERF59808.1"/>
    <property type="molecule type" value="Genomic_DNA"/>
</dbReference>
<dbReference type="SMART" id="SM01382">
    <property type="entry name" value="Ribosomal_L2_C"/>
    <property type="match status" value="1"/>
</dbReference>
<dbReference type="RefSeq" id="WP_021331285.1">
    <property type="nucleotide sequence ID" value="NZ_AUZJ01000058.1"/>
</dbReference>
<gene>
    <name evidence="5 9" type="primary">rplB</name>
    <name evidence="10" type="ORF">HMPREF0860_1723</name>
    <name evidence="9" type="ORF">HMPREF1325_0957</name>
</gene>
<dbReference type="InterPro" id="IPR022669">
    <property type="entry name" value="Ribosomal_uL2_C"/>
</dbReference>
<feature type="domain" description="Large ribosomal subunit protein uL2 RNA-binding" evidence="8">
    <location>
        <begin position="42"/>
        <end position="118"/>
    </location>
</feature>
<dbReference type="GO" id="GO:0019843">
    <property type="term" value="F:rRNA binding"/>
    <property type="evidence" value="ECO:0007669"/>
    <property type="project" value="UniProtKB-UniRule"/>
</dbReference>
<dbReference type="PANTHER" id="PTHR13691:SF5">
    <property type="entry name" value="LARGE RIBOSOMAL SUBUNIT PROTEIN UL2M"/>
    <property type="match status" value="1"/>
</dbReference>
<dbReference type="SMART" id="SM01383">
    <property type="entry name" value="Ribosomal_L2"/>
    <property type="match status" value="1"/>
</dbReference>
<dbReference type="GO" id="GO:0016740">
    <property type="term" value="F:transferase activity"/>
    <property type="evidence" value="ECO:0007669"/>
    <property type="project" value="InterPro"/>
</dbReference>
<proteinExistence type="inferred from homology"/>
<organism evidence="9 11">
    <name type="scientific">Treponema socranskii subsp. socranskii VPI DR56BR1116 = ATCC 35536</name>
    <dbReference type="NCBI Taxonomy" id="1125725"/>
    <lineage>
        <taxon>Bacteria</taxon>
        <taxon>Pseudomonadati</taxon>
        <taxon>Spirochaetota</taxon>
        <taxon>Spirochaetia</taxon>
        <taxon>Spirochaetales</taxon>
        <taxon>Treponemataceae</taxon>
        <taxon>Treponema</taxon>
    </lineage>
</organism>
<evidence type="ECO:0000313" key="12">
    <source>
        <dbReference type="Proteomes" id="UP000016646"/>
    </source>
</evidence>
<keyword evidence="5" id="KW-0699">rRNA-binding</keyword>
<evidence type="ECO:0000256" key="5">
    <source>
        <dbReference type="HAMAP-Rule" id="MF_01320"/>
    </source>
</evidence>
<evidence type="ECO:0000313" key="10">
    <source>
        <dbReference type="EMBL" id="ERK04381.1"/>
    </source>
</evidence>
<dbReference type="Gene3D" id="2.40.50.140">
    <property type="entry name" value="Nucleic acid-binding proteins"/>
    <property type="match status" value="1"/>
</dbReference>
<dbReference type="SUPFAM" id="SSF50249">
    <property type="entry name" value="Nucleic acid-binding proteins"/>
    <property type="match status" value="1"/>
</dbReference>
<dbReference type="HAMAP" id="MF_01320_B">
    <property type="entry name" value="Ribosomal_uL2_B"/>
    <property type="match status" value="1"/>
</dbReference>
<protein>
    <recommendedName>
        <fullName evidence="4 5">Large ribosomal subunit protein uL2</fullName>
    </recommendedName>
</protein>
<feature type="compositionally biased region" description="Basic residues" evidence="6">
    <location>
        <begin position="255"/>
        <end position="274"/>
    </location>
</feature>
<dbReference type="InterPro" id="IPR014726">
    <property type="entry name" value="Ribosomal_uL2_dom3"/>
</dbReference>
<dbReference type="FunFam" id="2.30.30.30:FF:000001">
    <property type="entry name" value="50S ribosomal protein L2"/>
    <property type="match status" value="1"/>
</dbReference>
<dbReference type="InterPro" id="IPR005880">
    <property type="entry name" value="Ribosomal_uL2_bac/org-type"/>
</dbReference>
<evidence type="ECO:0000259" key="7">
    <source>
        <dbReference type="SMART" id="SM01382"/>
    </source>
</evidence>
<dbReference type="InterPro" id="IPR014722">
    <property type="entry name" value="Rib_uL2_dom2"/>
</dbReference>
<comment type="similarity">
    <text evidence="1 5">Belongs to the universal ribosomal protein uL2 family.</text>
</comment>